<dbReference type="SUPFAM" id="SSF52799">
    <property type="entry name" value="(Phosphotyrosine protein) phosphatases II"/>
    <property type="match status" value="1"/>
</dbReference>
<dbReference type="InterPro" id="IPR029021">
    <property type="entry name" value="Prot-tyrosine_phosphatase-like"/>
</dbReference>
<dbReference type="GO" id="GO:0005654">
    <property type="term" value="C:nucleoplasm"/>
    <property type="evidence" value="ECO:0007669"/>
    <property type="project" value="TreeGrafter"/>
</dbReference>
<evidence type="ECO:0000256" key="2">
    <source>
        <dbReference type="SAM" id="MobiDB-lite"/>
    </source>
</evidence>
<evidence type="ECO:0000313" key="8">
    <source>
        <dbReference type="Proteomes" id="UP000694866"/>
    </source>
</evidence>
<name>A0A0C9RJS0_9HYME</name>
<dbReference type="PANTHER" id="PTHR46588">
    <property type="entry name" value="SERINE/THREONINE/TYROSINE-INTERACTING PROTEIN"/>
    <property type="match status" value="1"/>
</dbReference>
<dbReference type="Gene3D" id="3.90.190.10">
    <property type="entry name" value="Protein tyrosine phosphatase superfamily"/>
    <property type="match status" value="1"/>
</dbReference>
<dbReference type="GO" id="GO:0062026">
    <property type="term" value="P:negative regulation of SCF-dependent proteasomal ubiquitin-dependent catabolic process"/>
    <property type="evidence" value="ECO:0007669"/>
    <property type="project" value="TreeGrafter"/>
</dbReference>
<accession>A0A0C9RJS0</accession>
<dbReference type="AlphaFoldDB" id="A0A0C9RJS0"/>
<dbReference type="CDD" id="cd14522">
    <property type="entry name" value="DSP_STYX"/>
    <property type="match status" value="1"/>
</dbReference>
<feature type="compositionally biased region" description="Basic and acidic residues" evidence="2">
    <location>
        <begin position="7"/>
        <end position="25"/>
    </location>
</feature>
<dbReference type="InterPro" id="IPR000340">
    <property type="entry name" value="Dual-sp_phosphatase_cat-dom"/>
</dbReference>
<comment type="similarity">
    <text evidence="1">Belongs to the protein-tyrosine phosphatase family. Non-receptor class subfamily.</text>
</comment>
<dbReference type="EMBL" id="GBYB01013523">
    <property type="protein sequence ID" value="JAG83290.1"/>
    <property type="molecule type" value="Transcribed_RNA"/>
</dbReference>
<dbReference type="InterPro" id="IPR000387">
    <property type="entry name" value="Tyr_Pase_dom"/>
</dbReference>
<evidence type="ECO:0000313" key="7">
    <source>
        <dbReference type="EMBL" id="JAG83291.1"/>
    </source>
</evidence>
<dbReference type="EMBL" id="GBYB01013524">
    <property type="protein sequence ID" value="JAG83291.1"/>
    <property type="molecule type" value="Transcribed_RNA"/>
</dbReference>
<dbReference type="RefSeq" id="XP_011301000.1">
    <property type="nucleotide sequence ID" value="XM_011302698.1"/>
</dbReference>
<dbReference type="GO" id="GO:0070372">
    <property type="term" value="P:regulation of ERK1 and ERK2 cascade"/>
    <property type="evidence" value="ECO:0007669"/>
    <property type="project" value="TreeGrafter"/>
</dbReference>
<dbReference type="GeneID" id="105265287"/>
<gene>
    <name evidence="5" type="primary">Styx_1</name>
    <name evidence="9" type="synonym">LOC105265287</name>
    <name evidence="6" type="synonym">Styx_0</name>
    <name evidence="7" type="synonym">Styx_2</name>
    <name evidence="5" type="ORF">g.43016</name>
    <name evidence="6" type="ORF">g.43025</name>
    <name evidence="7" type="ORF">g.43030</name>
</gene>
<evidence type="ECO:0000313" key="9">
    <source>
        <dbReference type="RefSeq" id="XP_011301000.1"/>
    </source>
</evidence>
<dbReference type="Pfam" id="PF00782">
    <property type="entry name" value="DSPc"/>
    <property type="match status" value="1"/>
</dbReference>
<accession>A0A9R1T1F0</accession>
<dbReference type="FunFam" id="3.90.190.10:FF:000036">
    <property type="entry name" value="Serine/threonine/tyrosine-interacting protein a"/>
    <property type="match status" value="1"/>
</dbReference>
<protein>
    <submittedName>
        <fullName evidence="9">Serine/threonine/tyrosine-interacting protein</fullName>
    </submittedName>
    <submittedName>
        <fullName evidence="6">Styx_0 protein</fullName>
    </submittedName>
    <submittedName>
        <fullName evidence="5">Styx_1 protein</fullName>
    </submittedName>
    <submittedName>
        <fullName evidence="7">Styx_2 protein</fullName>
    </submittedName>
</protein>
<dbReference type="OrthoDB" id="426001at2759"/>
<dbReference type="InterPro" id="IPR052449">
    <property type="entry name" value="STYX-Interacting_Phosphatase"/>
</dbReference>
<proteinExistence type="inferred from homology"/>
<dbReference type="Proteomes" id="UP000694866">
    <property type="component" value="Unplaced"/>
</dbReference>
<evidence type="ECO:0000256" key="1">
    <source>
        <dbReference type="ARBA" id="ARBA00009649"/>
    </source>
</evidence>
<evidence type="ECO:0000259" key="4">
    <source>
        <dbReference type="PROSITE" id="PS50056"/>
    </source>
</evidence>
<evidence type="ECO:0000313" key="5">
    <source>
        <dbReference type="EMBL" id="JAG83289.1"/>
    </source>
</evidence>
<feature type="domain" description="Tyrosine-protein phosphatase" evidence="3">
    <location>
        <begin position="43"/>
        <end position="191"/>
    </location>
</feature>
<dbReference type="SMART" id="SM00195">
    <property type="entry name" value="DSPc"/>
    <property type="match status" value="1"/>
</dbReference>
<organism evidence="5">
    <name type="scientific">Fopius arisanus</name>
    <dbReference type="NCBI Taxonomy" id="64838"/>
    <lineage>
        <taxon>Eukaryota</taxon>
        <taxon>Metazoa</taxon>
        <taxon>Ecdysozoa</taxon>
        <taxon>Arthropoda</taxon>
        <taxon>Hexapoda</taxon>
        <taxon>Insecta</taxon>
        <taxon>Pterygota</taxon>
        <taxon>Neoptera</taxon>
        <taxon>Endopterygota</taxon>
        <taxon>Hymenoptera</taxon>
        <taxon>Apocrita</taxon>
        <taxon>Ichneumonoidea</taxon>
        <taxon>Braconidae</taxon>
        <taxon>Opiinae</taxon>
        <taxon>Fopius</taxon>
    </lineage>
</organism>
<dbReference type="GO" id="GO:0005737">
    <property type="term" value="C:cytoplasm"/>
    <property type="evidence" value="ECO:0007669"/>
    <property type="project" value="TreeGrafter"/>
</dbReference>
<evidence type="ECO:0000313" key="6">
    <source>
        <dbReference type="EMBL" id="JAG83290.1"/>
    </source>
</evidence>
<feature type="region of interest" description="Disordered" evidence="2">
    <location>
        <begin position="1"/>
        <end position="26"/>
    </location>
</feature>
<keyword evidence="8" id="KW-1185">Reference proteome</keyword>
<dbReference type="KEGG" id="fas:105265287"/>
<reference evidence="9" key="2">
    <citation type="submission" date="2025-04" db="UniProtKB">
        <authorList>
            <consortium name="RefSeq"/>
        </authorList>
    </citation>
    <scope>IDENTIFICATION</scope>
    <source>
        <strain evidence="9">USDA-PBARC FA_bdor</strain>
        <tissue evidence="9">Whole organism</tissue>
    </source>
</reference>
<dbReference type="InterPro" id="IPR020422">
    <property type="entry name" value="TYR_PHOSPHATASE_DUAL_dom"/>
</dbReference>
<dbReference type="PROSITE" id="PS50056">
    <property type="entry name" value="TYR_PHOSPHATASE_2"/>
    <property type="match status" value="1"/>
</dbReference>
<reference evidence="5" key="1">
    <citation type="submission" date="2015-01" db="EMBL/GenBank/DDBJ databases">
        <title>Transcriptome Assembly of Fopius arisanus.</title>
        <authorList>
            <person name="Geib S."/>
        </authorList>
    </citation>
    <scope>NUCLEOTIDE SEQUENCE</scope>
</reference>
<dbReference type="PROSITE" id="PS50054">
    <property type="entry name" value="TYR_PHOSPHATASE_DUAL"/>
    <property type="match status" value="1"/>
</dbReference>
<evidence type="ECO:0000259" key="3">
    <source>
        <dbReference type="PROSITE" id="PS50054"/>
    </source>
</evidence>
<dbReference type="PANTHER" id="PTHR46588:SF1">
    <property type="entry name" value="SERINE_THREONINE_TYROSINE-INTERACTING PROTEIN"/>
    <property type="match status" value="1"/>
</dbReference>
<dbReference type="EMBL" id="GBYB01013522">
    <property type="protein sequence ID" value="JAG83289.1"/>
    <property type="molecule type" value="Transcribed_RNA"/>
</dbReference>
<dbReference type="GO" id="GO:1990444">
    <property type="term" value="F:F-box domain binding"/>
    <property type="evidence" value="ECO:0007669"/>
    <property type="project" value="TreeGrafter"/>
</dbReference>
<feature type="domain" description="Tyrosine specific protein phosphatases" evidence="4">
    <location>
        <begin position="108"/>
        <end position="169"/>
    </location>
</feature>
<sequence length="227" mass="25906">MMMLDTNRTHQETGKPNHDSSEEYPRISSLASPKEWSYTMRRSMQEVIPGLYLGPYSAASRSKLPELQELGITHIVCVRQDIEANFIKPNFPDKFKYLVLNIADVATENIIQHFPTVKSFIDEGLSSQGHVLVHGNAGISRSAALVLAYVMQMYGLSHTRAYALVQQRRFCINPNEGFMAQLREYEPIYQAQRTANHDQSTTRQCIKRSIHQMDAERLDDKPEAMDS</sequence>